<dbReference type="Proteomes" id="UP000298663">
    <property type="component" value="Unassembled WGS sequence"/>
</dbReference>
<dbReference type="PANTHER" id="PTHR10653:SF0">
    <property type="entry name" value="F-ACTIN-CAPPING PROTEIN SUBUNIT ALPHA"/>
    <property type="match status" value="1"/>
</dbReference>
<dbReference type="OrthoDB" id="340550at2759"/>
<proteinExistence type="inferred from homology"/>
<dbReference type="InterPro" id="IPR037282">
    <property type="entry name" value="CapZ_alpha/beta"/>
</dbReference>
<keyword evidence="7" id="KW-1185">Reference proteome</keyword>
<dbReference type="SUPFAM" id="SSF90096">
    <property type="entry name" value="Subunits of heterodimeric actin filament capping protein Capz"/>
    <property type="match status" value="1"/>
</dbReference>
<dbReference type="GO" id="GO:0008290">
    <property type="term" value="C:F-actin capping protein complex"/>
    <property type="evidence" value="ECO:0007669"/>
    <property type="project" value="UniProtKB-UniRule"/>
</dbReference>
<name>A0A4U5MQ71_STECR</name>
<evidence type="ECO:0000256" key="3">
    <source>
        <dbReference type="ARBA" id="ARBA00022467"/>
    </source>
</evidence>
<dbReference type="InterPro" id="IPR002189">
    <property type="entry name" value="CapZ_alpha"/>
</dbReference>
<dbReference type="InterPro" id="IPR042276">
    <property type="entry name" value="CapZ_alpha/beta_2"/>
</dbReference>
<protein>
    <recommendedName>
        <fullName evidence="2 5">F-actin-capping protein subunit alpha</fullName>
    </recommendedName>
</protein>
<accession>A0A4U5MQ71</accession>
<dbReference type="PROSITE" id="PS00748">
    <property type="entry name" value="F_ACTIN_CAPPING_A_1"/>
    <property type="match status" value="1"/>
</dbReference>
<dbReference type="InterPro" id="IPR042489">
    <property type="entry name" value="CapZ_alpha_1"/>
</dbReference>
<evidence type="ECO:0000256" key="4">
    <source>
        <dbReference type="ARBA" id="ARBA00023203"/>
    </source>
</evidence>
<evidence type="ECO:0000313" key="6">
    <source>
        <dbReference type="EMBL" id="TKR71780.1"/>
    </source>
</evidence>
<comment type="function">
    <text evidence="5">F-actin-capping proteins bind in a Ca(2+)-independent manner to the fast growing ends of actin filaments (barbed end) thereby blocking the exchange of subunits at these ends. Unlike other capping proteins (such as gelsolin and severin), these proteins do not sever actin filaments.</text>
</comment>
<comment type="similarity">
    <text evidence="1 5">Belongs to the F-actin-capping protein alpha subunit family.</text>
</comment>
<comment type="caution">
    <text evidence="6">The sequence shown here is derived from an EMBL/GenBank/DDBJ whole genome shotgun (WGS) entry which is preliminary data.</text>
</comment>
<keyword evidence="3 5" id="KW-0117">Actin capping</keyword>
<dbReference type="EMBL" id="AZBU02000006">
    <property type="protein sequence ID" value="TKR71780.1"/>
    <property type="molecule type" value="Genomic_DNA"/>
</dbReference>
<reference evidence="6 7" key="2">
    <citation type="journal article" date="2019" name="G3 (Bethesda)">
        <title>Hybrid Assembly of the Genome of the Entomopathogenic Nematode Steinernema carpocapsae Identifies the X-Chromosome.</title>
        <authorList>
            <person name="Serra L."/>
            <person name="Macchietto M."/>
            <person name="Macias-Munoz A."/>
            <person name="McGill C.J."/>
            <person name="Rodriguez I.M."/>
            <person name="Rodriguez B."/>
            <person name="Murad R."/>
            <person name="Mortazavi A."/>
        </authorList>
    </citation>
    <scope>NUCLEOTIDE SEQUENCE [LARGE SCALE GENOMIC DNA]</scope>
    <source>
        <strain evidence="6 7">ALL</strain>
    </source>
</reference>
<dbReference type="Gene3D" id="3.90.1150.210">
    <property type="entry name" value="F-actin capping protein, beta subunit"/>
    <property type="match status" value="1"/>
</dbReference>
<dbReference type="GO" id="GO:0030863">
    <property type="term" value="C:cortical cytoskeleton"/>
    <property type="evidence" value="ECO:0007669"/>
    <property type="project" value="TreeGrafter"/>
</dbReference>
<reference evidence="6 7" key="1">
    <citation type="journal article" date="2015" name="Genome Biol.">
        <title>Comparative genomics of Steinernema reveals deeply conserved gene regulatory networks.</title>
        <authorList>
            <person name="Dillman A.R."/>
            <person name="Macchietto M."/>
            <person name="Porter C.F."/>
            <person name="Rogers A."/>
            <person name="Williams B."/>
            <person name="Antoshechkin I."/>
            <person name="Lee M.M."/>
            <person name="Goodwin Z."/>
            <person name="Lu X."/>
            <person name="Lewis E.E."/>
            <person name="Goodrich-Blair H."/>
            <person name="Stock S.P."/>
            <person name="Adams B.J."/>
            <person name="Sternberg P.W."/>
            <person name="Mortazavi A."/>
        </authorList>
    </citation>
    <scope>NUCLEOTIDE SEQUENCE [LARGE SCALE GENOMIC DNA]</scope>
    <source>
        <strain evidence="6 7">ALL</strain>
    </source>
</reference>
<dbReference type="GO" id="GO:0051016">
    <property type="term" value="P:barbed-end actin filament capping"/>
    <property type="evidence" value="ECO:0007669"/>
    <property type="project" value="UniProtKB-UniRule"/>
</dbReference>
<dbReference type="PRINTS" id="PR00191">
    <property type="entry name" value="FACTINCAPA"/>
</dbReference>
<sequence length="305" mass="34711">MSIHTLLFHFRFRSSCTMDITVSDNERATIASNFLLQAPPGEFNDVFNDVRSLLGNDELLKNGCGAAIAKHYKDNFAPVQIEGAEELTLITPFNELPDGRFIDPKSAKIFKYDYLKKEVSNVQNANPGDIDQNLEAWRKILQAEADNYSEQHFLKSGVATVFTSNGVATLCIESHQFQPKNFWNGLWRSQWTLPAIDGKSGTQEFHGIVKTQVHYYEEGNVQLISNKEMTIKVNVSSDVEKTAKDIFAAITEQESIYQTAVQENYVNLSDQTFKSLRRQLPVTRTKLDWLKIHSYRVAQDLRPPQ</sequence>
<gene>
    <name evidence="6" type="ORF">L596_019322</name>
</gene>
<comment type="subunit">
    <text evidence="5">Heterodimer of an alpha and a beta subunit.</text>
</comment>
<evidence type="ECO:0000256" key="1">
    <source>
        <dbReference type="ARBA" id="ARBA00010479"/>
    </source>
</evidence>
<keyword evidence="4 5" id="KW-0009">Actin-binding</keyword>
<dbReference type="PROSITE" id="PS00749">
    <property type="entry name" value="F_ACTIN_CAPPING_A_2"/>
    <property type="match status" value="1"/>
</dbReference>
<dbReference type="STRING" id="34508.A0A4U5MQ71"/>
<dbReference type="Pfam" id="PF01267">
    <property type="entry name" value="F-actin_cap_A"/>
    <property type="match status" value="1"/>
</dbReference>
<dbReference type="GO" id="GO:0030036">
    <property type="term" value="P:actin cytoskeleton organization"/>
    <property type="evidence" value="ECO:0007669"/>
    <property type="project" value="TreeGrafter"/>
</dbReference>
<evidence type="ECO:0000313" key="7">
    <source>
        <dbReference type="Proteomes" id="UP000298663"/>
    </source>
</evidence>
<evidence type="ECO:0000256" key="2">
    <source>
        <dbReference type="ARBA" id="ARBA00014038"/>
    </source>
</evidence>
<dbReference type="PANTHER" id="PTHR10653">
    <property type="entry name" value="F-ACTIN-CAPPING PROTEIN SUBUNIT ALPHA"/>
    <property type="match status" value="1"/>
</dbReference>
<organism evidence="6 7">
    <name type="scientific">Steinernema carpocapsae</name>
    <name type="common">Entomopathogenic nematode</name>
    <dbReference type="NCBI Taxonomy" id="34508"/>
    <lineage>
        <taxon>Eukaryota</taxon>
        <taxon>Metazoa</taxon>
        <taxon>Ecdysozoa</taxon>
        <taxon>Nematoda</taxon>
        <taxon>Chromadorea</taxon>
        <taxon>Rhabditida</taxon>
        <taxon>Tylenchina</taxon>
        <taxon>Panagrolaimomorpha</taxon>
        <taxon>Strongyloidoidea</taxon>
        <taxon>Steinernematidae</taxon>
        <taxon>Steinernema</taxon>
    </lineage>
</organism>
<dbReference type="FunFam" id="3.90.1150.210:FF:000003">
    <property type="entry name" value="F-actin-capping protein subunit alpha"/>
    <property type="match status" value="1"/>
</dbReference>
<dbReference type="InterPro" id="IPR017865">
    <property type="entry name" value="F-actin_cap_asu_CS"/>
</dbReference>
<evidence type="ECO:0000256" key="5">
    <source>
        <dbReference type="RuleBase" id="RU365077"/>
    </source>
</evidence>
<dbReference type="AlphaFoldDB" id="A0A4U5MQ71"/>
<dbReference type="Gene3D" id="3.30.1140.60">
    <property type="entry name" value="F-actin capping protein, alpha subunit"/>
    <property type="match status" value="1"/>
</dbReference>
<dbReference type="GO" id="GO:0051015">
    <property type="term" value="F:actin filament binding"/>
    <property type="evidence" value="ECO:0007669"/>
    <property type="project" value="TreeGrafter"/>
</dbReference>